<keyword evidence="1" id="KW-0472">Membrane</keyword>
<keyword evidence="3" id="KW-1185">Reference proteome</keyword>
<protein>
    <submittedName>
        <fullName evidence="2">Uncharacterized protein</fullName>
    </submittedName>
</protein>
<feature type="transmembrane region" description="Helical" evidence="1">
    <location>
        <begin position="53"/>
        <end position="76"/>
    </location>
</feature>
<reference evidence="2 3" key="1">
    <citation type="submission" date="2018-05" db="EMBL/GenBank/DDBJ databases">
        <title>The Hungate 1000. A catalogue of reference genomes from the rumen microbiome.</title>
        <authorList>
            <person name="Kelly W."/>
        </authorList>
    </citation>
    <scope>NUCLEOTIDE SEQUENCE [LARGE SCALE GENOMIC DNA]</scope>
    <source>
        <strain evidence="2 3">NLAE-zl-C242</strain>
    </source>
</reference>
<dbReference type="Proteomes" id="UP000245845">
    <property type="component" value="Unassembled WGS sequence"/>
</dbReference>
<evidence type="ECO:0000313" key="3">
    <source>
        <dbReference type="Proteomes" id="UP000245845"/>
    </source>
</evidence>
<evidence type="ECO:0000313" key="2">
    <source>
        <dbReference type="EMBL" id="PWJ31746.1"/>
    </source>
</evidence>
<dbReference type="EMBL" id="QGDL01000001">
    <property type="protein sequence ID" value="PWJ31746.1"/>
    <property type="molecule type" value="Genomic_DNA"/>
</dbReference>
<dbReference type="RefSeq" id="WP_109729148.1">
    <property type="nucleotide sequence ID" value="NZ_BAAACK010000007.1"/>
</dbReference>
<proteinExistence type="predicted"/>
<dbReference type="AlphaFoldDB" id="A0A2Y9B7N2"/>
<gene>
    <name evidence="2" type="ORF">A8806_10130</name>
</gene>
<name>A0A2Y9B7N2_9FIRM</name>
<feature type="transmembrane region" description="Helical" evidence="1">
    <location>
        <begin position="21"/>
        <end position="47"/>
    </location>
</feature>
<comment type="caution">
    <text evidence="2">The sequence shown here is derived from an EMBL/GenBank/DDBJ whole genome shotgun (WGS) entry which is preliminary data.</text>
</comment>
<accession>A0A2Y9B7N2</accession>
<keyword evidence="1" id="KW-0812">Transmembrane</keyword>
<sequence length="85" mass="9130">MYHTLWNLINKISDKESAAGIYLAVNIVCWTALTVLLGIAGAVLIHIDLAKAVLNILCAGTYAGIIFGLVGGILYLQRRTGEDDL</sequence>
<organism evidence="2 3">
    <name type="scientific">Faecalicatena orotica</name>
    <dbReference type="NCBI Taxonomy" id="1544"/>
    <lineage>
        <taxon>Bacteria</taxon>
        <taxon>Bacillati</taxon>
        <taxon>Bacillota</taxon>
        <taxon>Clostridia</taxon>
        <taxon>Lachnospirales</taxon>
        <taxon>Lachnospiraceae</taxon>
        <taxon>Faecalicatena</taxon>
    </lineage>
</organism>
<evidence type="ECO:0000256" key="1">
    <source>
        <dbReference type="SAM" id="Phobius"/>
    </source>
</evidence>
<keyword evidence="1" id="KW-1133">Transmembrane helix</keyword>
<dbReference type="OrthoDB" id="2064901at2"/>